<gene>
    <name evidence="1" type="ORF">EJP69_20605</name>
</gene>
<dbReference type="Proteomes" id="UP000267418">
    <property type="component" value="Unassembled WGS sequence"/>
</dbReference>
<comment type="caution">
    <text evidence="1">The sequence shown here is derived from an EMBL/GenBank/DDBJ whole genome shotgun (WGS) entry which is preliminary data.</text>
</comment>
<name>A0A431TIA3_9BURK</name>
<organism evidence="1 2">
    <name type="scientific">Variovorax gossypii</name>
    <dbReference type="NCBI Taxonomy" id="1679495"/>
    <lineage>
        <taxon>Bacteria</taxon>
        <taxon>Pseudomonadati</taxon>
        <taxon>Pseudomonadota</taxon>
        <taxon>Betaproteobacteria</taxon>
        <taxon>Burkholderiales</taxon>
        <taxon>Comamonadaceae</taxon>
        <taxon>Variovorax</taxon>
    </lineage>
</organism>
<reference evidence="1 2" key="1">
    <citation type="submission" date="2018-12" db="EMBL/GenBank/DDBJ databases">
        <title>The genome of Variovorax gossypii DSM 100435.</title>
        <authorList>
            <person name="Gao J."/>
            <person name="Sun J."/>
        </authorList>
    </citation>
    <scope>NUCLEOTIDE SEQUENCE [LARGE SCALE GENOMIC DNA]</scope>
    <source>
        <strain evidence="1 2">DSM 100435</strain>
    </source>
</reference>
<dbReference type="EMBL" id="RXOE01000005">
    <property type="protein sequence ID" value="RTQ33084.1"/>
    <property type="molecule type" value="Genomic_DNA"/>
</dbReference>
<protein>
    <recommendedName>
        <fullName evidence="3">LysR substrate-binding domain-containing protein</fullName>
    </recommendedName>
</protein>
<keyword evidence="2" id="KW-1185">Reference proteome</keyword>
<evidence type="ECO:0000313" key="1">
    <source>
        <dbReference type="EMBL" id="RTQ33084.1"/>
    </source>
</evidence>
<proteinExistence type="predicted"/>
<dbReference type="Gene3D" id="3.40.190.290">
    <property type="match status" value="1"/>
</dbReference>
<evidence type="ECO:0008006" key="3">
    <source>
        <dbReference type="Google" id="ProtNLM"/>
    </source>
</evidence>
<dbReference type="OrthoDB" id="9813056at2"/>
<dbReference type="AlphaFoldDB" id="A0A431TIA3"/>
<accession>A0A431TIA3</accession>
<dbReference type="SUPFAM" id="SSF53850">
    <property type="entry name" value="Periplasmic binding protein-like II"/>
    <property type="match status" value="1"/>
</dbReference>
<sequence length="84" mass="8876">MVVAGALGGRGLAWLPDDAVDEHLSSGRLVAVLEDWPQTNTGYHAHYATLPLRWASWSRLCLRSVAATDCSGDLGVSAVGRSPS</sequence>
<evidence type="ECO:0000313" key="2">
    <source>
        <dbReference type="Proteomes" id="UP000267418"/>
    </source>
</evidence>